<evidence type="ECO:0000256" key="1">
    <source>
        <dbReference type="SAM" id="Coils"/>
    </source>
</evidence>
<dbReference type="PATRIC" id="fig|1280948.3.peg.2213"/>
<dbReference type="STRING" id="1280948.HY36_05790"/>
<reference evidence="3 6" key="2">
    <citation type="journal article" date="2018" name="Nat. Biotechnol.">
        <title>A standardized bacterial taxonomy based on genome phylogeny substantially revises the tree of life.</title>
        <authorList>
            <person name="Parks D.H."/>
            <person name="Chuvochina M."/>
            <person name="Waite D.W."/>
            <person name="Rinke C."/>
            <person name="Skarshewski A."/>
            <person name="Chaumeil P.A."/>
            <person name="Hugenholtz P."/>
        </authorList>
    </citation>
    <scope>NUCLEOTIDE SEQUENCE [LARGE SCALE GENOMIC DNA]</scope>
    <source>
        <strain evidence="3">UBA10378</strain>
    </source>
</reference>
<reference evidence="4 5" key="1">
    <citation type="journal article" date="2014" name="Antonie Van Leeuwenhoek">
        <title>Hyphomonas beringensis sp. nov. and Hyphomonas chukchiensis sp. nov., isolated from surface seawater of the Bering Sea and Chukchi Sea.</title>
        <authorList>
            <person name="Li C."/>
            <person name="Lai Q."/>
            <person name="Li G."/>
            <person name="Dong C."/>
            <person name="Wang J."/>
            <person name="Liao Y."/>
            <person name="Shao Z."/>
        </authorList>
    </citation>
    <scope>NUCLEOTIDE SEQUENCE [LARGE SCALE GENOMIC DNA]</scope>
    <source>
        <strain evidence="4 5">22II1-22F38</strain>
    </source>
</reference>
<feature type="coiled-coil region" evidence="1">
    <location>
        <begin position="80"/>
        <end position="110"/>
    </location>
</feature>
<dbReference type="GeneID" id="92501233"/>
<gene>
    <name evidence="3" type="ORF">DD728_10580</name>
    <name evidence="4" type="ORF">HY36_05790</name>
</gene>
<proteinExistence type="predicted"/>
<keyword evidence="2" id="KW-0732">Signal</keyword>
<evidence type="ECO:0000256" key="2">
    <source>
        <dbReference type="SAM" id="SignalP"/>
    </source>
</evidence>
<evidence type="ECO:0000313" key="5">
    <source>
        <dbReference type="Proteomes" id="UP000024547"/>
    </source>
</evidence>
<evidence type="ECO:0000313" key="3">
    <source>
        <dbReference type="EMBL" id="HBQ49309.1"/>
    </source>
</evidence>
<keyword evidence="1" id="KW-0175">Coiled coil</keyword>
<dbReference type="EMBL" id="AWFH01000023">
    <property type="protein sequence ID" value="KCZ60491.1"/>
    <property type="molecule type" value="Genomic_DNA"/>
</dbReference>
<dbReference type="RefSeq" id="WP_035552396.1">
    <property type="nucleotide sequence ID" value="NZ_AWFH01000023.1"/>
</dbReference>
<dbReference type="eggNOG" id="ENOG5032I0C">
    <property type="taxonomic scope" value="Bacteria"/>
</dbReference>
<protein>
    <submittedName>
        <fullName evidence="4">Uncharacterized protein</fullName>
    </submittedName>
</protein>
<name>A0A059E0N7_9PROT</name>
<feature type="signal peptide" evidence="2">
    <location>
        <begin position="1"/>
        <end position="20"/>
    </location>
</feature>
<feature type="chain" id="PRO_5044537691" evidence="2">
    <location>
        <begin position="21"/>
        <end position="126"/>
    </location>
</feature>
<comment type="caution">
    <text evidence="4">The sequence shown here is derived from an EMBL/GenBank/DDBJ whole genome shotgun (WGS) entry which is preliminary data.</text>
</comment>
<organism evidence="4 5">
    <name type="scientific">Hyphomonas atlantica</name>
    <dbReference type="NCBI Taxonomy" id="1280948"/>
    <lineage>
        <taxon>Bacteria</taxon>
        <taxon>Pseudomonadati</taxon>
        <taxon>Pseudomonadota</taxon>
        <taxon>Alphaproteobacteria</taxon>
        <taxon>Hyphomonadales</taxon>
        <taxon>Hyphomonadaceae</taxon>
        <taxon>Hyphomonas</taxon>
    </lineage>
</organism>
<dbReference type="OrthoDB" id="7620306at2"/>
<evidence type="ECO:0000313" key="6">
    <source>
        <dbReference type="Proteomes" id="UP000263957"/>
    </source>
</evidence>
<sequence length="126" mass="13688">MMRYVVAAALLVAVTQTAIAQAMTAADVQRCKAMAATMVPKKAEIEALQVKRDKMAESVEAKGEAWEDAEIHRLASASHAEKAEQNKSAYQAAKKKLMGTEQALQALARQFNQDIASYNQSCATDK</sequence>
<evidence type="ECO:0000313" key="4">
    <source>
        <dbReference type="EMBL" id="KCZ60491.1"/>
    </source>
</evidence>
<dbReference type="Proteomes" id="UP000024547">
    <property type="component" value="Unassembled WGS sequence"/>
</dbReference>
<dbReference type="AlphaFoldDB" id="A0A059E0N7"/>
<keyword evidence="5" id="KW-1185">Reference proteome</keyword>
<dbReference type="Proteomes" id="UP000263957">
    <property type="component" value="Unassembled WGS sequence"/>
</dbReference>
<accession>A0A059E0N7</accession>
<dbReference type="EMBL" id="DOGS01000210">
    <property type="protein sequence ID" value="HBQ49309.1"/>
    <property type="molecule type" value="Genomic_DNA"/>
</dbReference>